<dbReference type="EC" id="1.1.1.157" evidence="8"/>
<dbReference type="Gene3D" id="3.40.50.720">
    <property type="entry name" value="NAD(P)-binding Rossmann-like Domain"/>
    <property type="match status" value="1"/>
</dbReference>
<dbReference type="InterPro" id="IPR013328">
    <property type="entry name" value="6PGD_dom2"/>
</dbReference>
<gene>
    <name evidence="8" type="ORF">F4560_005407</name>
</gene>
<dbReference type="NCBIfam" id="NF005875">
    <property type="entry name" value="PRK07819.1"/>
    <property type="match status" value="1"/>
</dbReference>
<evidence type="ECO:0000256" key="4">
    <source>
        <dbReference type="PIRSR" id="PIRSR000105-1"/>
    </source>
</evidence>
<evidence type="ECO:0000256" key="1">
    <source>
        <dbReference type="ARBA" id="ARBA00005086"/>
    </source>
</evidence>
<comment type="similarity">
    <text evidence="2">Belongs to the 3-hydroxyacyl-CoA dehydrogenase family.</text>
</comment>
<dbReference type="GO" id="GO:0070403">
    <property type="term" value="F:NAD+ binding"/>
    <property type="evidence" value="ECO:0007669"/>
    <property type="project" value="InterPro"/>
</dbReference>
<accession>A0A7W9HNN0</accession>
<dbReference type="InterPro" id="IPR008927">
    <property type="entry name" value="6-PGluconate_DH-like_C_sf"/>
</dbReference>
<evidence type="ECO:0000256" key="3">
    <source>
        <dbReference type="ARBA" id="ARBA00023002"/>
    </source>
</evidence>
<keyword evidence="9" id="KW-1185">Reference proteome</keyword>
<evidence type="ECO:0000256" key="2">
    <source>
        <dbReference type="ARBA" id="ARBA00009463"/>
    </source>
</evidence>
<dbReference type="SUPFAM" id="SSF48179">
    <property type="entry name" value="6-phosphogluconate dehydrogenase C-terminal domain-like"/>
    <property type="match status" value="1"/>
</dbReference>
<dbReference type="Proteomes" id="UP000552097">
    <property type="component" value="Unassembled WGS sequence"/>
</dbReference>
<dbReference type="EMBL" id="JACHMO010000001">
    <property type="protein sequence ID" value="MBB5805639.1"/>
    <property type="molecule type" value="Genomic_DNA"/>
</dbReference>
<dbReference type="SUPFAM" id="SSF51735">
    <property type="entry name" value="NAD(P)-binding Rossmann-fold domains"/>
    <property type="match status" value="1"/>
</dbReference>
<feature type="binding site" evidence="5">
    <location>
        <position position="124"/>
    </location>
    <ligand>
        <name>CoA</name>
        <dbReference type="ChEBI" id="CHEBI:57287"/>
    </ligand>
</feature>
<dbReference type="InterPro" id="IPR036291">
    <property type="entry name" value="NAD(P)-bd_dom_sf"/>
</dbReference>
<evidence type="ECO:0000259" key="6">
    <source>
        <dbReference type="Pfam" id="PF00725"/>
    </source>
</evidence>
<dbReference type="Pfam" id="PF00725">
    <property type="entry name" value="3HCDH"/>
    <property type="match status" value="1"/>
</dbReference>
<reference evidence="8 9" key="1">
    <citation type="submission" date="2020-08" db="EMBL/GenBank/DDBJ databases">
        <title>Sequencing the genomes of 1000 actinobacteria strains.</title>
        <authorList>
            <person name="Klenk H.-P."/>
        </authorList>
    </citation>
    <scope>NUCLEOTIDE SEQUENCE [LARGE SCALE GENOMIC DNA]</scope>
    <source>
        <strain evidence="8 9">DSM 45486</strain>
    </source>
</reference>
<comment type="pathway">
    <text evidence="1">Lipid metabolism; butanoate metabolism.</text>
</comment>
<feature type="binding site" evidence="5">
    <location>
        <position position="60"/>
    </location>
    <ligand>
        <name>CoA</name>
        <dbReference type="ChEBI" id="CHEBI:57287"/>
    </ligand>
</feature>
<dbReference type="RefSeq" id="WP_281391958.1">
    <property type="nucleotide sequence ID" value="NZ_JACHMO010000001.1"/>
</dbReference>
<dbReference type="InterPro" id="IPR006176">
    <property type="entry name" value="3-OHacyl-CoA_DH_NAD-bd"/>
</dbReference>
<dbReference type="GO" id="GO:0006635">
    <property type="term" value="P:fatty acid beta-oxidation"/>
    <property type="evidence" value="ECO:0007669"/>
    <property type="project" value="TreeGrafter"/>
</dbReference>
<keyword evidence="3 8" id="KW-0560">Oxidoreductase</keyword>
<protein>
    <submittedName>
        <fullName evidence="8">3-hydroxybutyryl-CoA dehydrogenase</fullName>
        <ecNumber evidence="8">1.1.1.157</ecNumber>
    </submittedName>
</protein>
<dbReference type="GO" id="GO:0008691">
    <property type="term" value="F:3-hydroxybutyryl-CoA dehydrogenase activity"/>
    <property type="evidence" value="ECO:0007669"/>
    <property type="project" value="UniProtKB-EC"/>
</dbReference>
<dbReference type="PANTHER" id="PTHR48075:SF9">
    <property type="entry name" value="3-HYDROXYBUTYRYL-COA DEHYDROGENASE"/>
    <property type="match status" value="1"/>
</dbReference>
<evidence type="ECO:0000313" key="8">
    <source>
        <dbReference type="EMBL" id="MBB5805639.1"/>
    </source>
</evidence>
<dbReference type="Pfam" id="PF02737">
    <property type="entry name" value="3HCDH_N"/>
    <property type="match status" value="1"/>
</dbReference>
<organism evidence="8 9">
    <name type="scientific">Saccharothrix ecbatanensis</name>
    <dbReference type="NCBI Taxonomy" id="1105145"/>
    <lineage>
        <taxon>Bacteria</taxon>
        <taxon>Bacillati</taxon>
        <taxon>Actinomycetota</taxon>
        <taxon>Actinomycetes</taxon>
        <taxon>Pseudonocardiales</taxon>
        <taxon>Pseudonocardiaceae</taxon>
        <taxon>Saccharothrix</taxon>
    </lineage>
</organism>
<feature type="domain" description="3-hydroxyacyl-CoA dehydrogenase NAD binding" evidence="7">
    <location>
        <begin position="10"/>
        <end position="189"/>
    </location>
</feature>
<dbReference type="Gene3D" id="1.10.1040.10">
    <property type="entry name" value="N-(1-d-carboxylethyl)-l-norvaline Dehydrogenase, domain 2"/>
    <property type="match status" value="1"/>
</dbReference>
<dbReference type="AlphaFoldDB" id="A0A7W9HNN0"/>
<name>A0A7W9HNN0_9PSEU</name>
<feature type="domain" description="3-hydroxyacyl-CoA dehydrogenase C-terminal" evidence="6">
    <location>
        <begin position="192"/>
        <end position="288"/>
    </location>
</feature>
<comment type="caution">
    <text evidence="8">The sequence shown here is derived from an EMBL/GenBank/DDBJ whole genome shotgun (WGS) entry which is preliminary data.</text>
</comment>
<feature type="binding site" evidence="5">
    <location>
        <position position="53"/>
    </location>
    <ligand>
        <name>CoA</name>
        <dbReference type="ChEBI" id="CHEBI:57287"/>
    </ligand>
</feature>
<evidence type="ECO:0000259" key="7">
    <source>
        <dbReference type="Pfam" id="PF02737"/>
    </source>
</evidence>
<sequence length="296" mass="31550">MVVGNDVRRVGVVGCGQMGAGFTEICARQGLDVLVFASSEASVARGRERLQGSLDRLVKKEKIDTAERDAVLSRVSFTIELKDLRDRDFVLEAIGENLADKTAVFATLDAAIEDPTAVLASTTSSIPIMKIAAATYDPSRVVGVHLFNPVQVMPLAEVIGSLRTSEATLARTVSFIGDTLGKKVVRAKDQTGFMVNTLFVPYLMSAVRMLDAGVATAEDIDRGMTGGCGHPMGPLALIDLIGLDTVVAVGEAMYEETKEPLHAPAPLLLRMIEGGFLGRKSGRGFYEYATGSGKRV</sequence>
<dbReference type="PANTHER" id="PTHR48075">
    <property type="entry name" value="3-HYDROXYACYL-COA DEHYDROGENASE FAMILY PROTEIN"/>
    <property type="match status" value="1"/>
</dbReference>
<evidence type="ECO:0000256" key="5">
    <source>
        <dbReference type="PIRSR" id="PIRSR000105-3"/>
    </source>
</evidence>
<proteinExistence type="inferred from homology"/>
<dbReference type="InterPro" id="IPR022694">
    <property type="entry name" value="3-OHacyl-CoA_DH"/>
</dbReference>
<feature type="site" description="Important for catalytic activity" evidence="4">
    <location>
        <position position="145"/>
    </location>
</feature>
<evidence type="ECO:0000313" key="9">
    <source>
        <dbReference type="Proteomes" id="UP000552097"/>
    </source>
</evidence>
<dbReference type="PIRSF" id="PIRSF000105">
    <property type="entry name" value="HCDH"/>
    <property type="match status" value="1"/>
</dbReference>
<dbReference type="InterPro" id="IPR006108">
    <property type="entry name" value="3HC_DH_C"/>
</dbReference>
<dbReference type="FunFam" id="3.40.50.720:FF:000009">
    <property type="entry name" value="Fatty oxidation complex, alpha subunit"/>
    <property type="match status" value="1"/>
</dbReference>